<keyword evidence="6" id="KW-1185">Reference proteome</keyword>
<dbReference type="InterPro" id="IPR003598">
    <property type="entry name" value="Ig_sub2"/>
</dbReference>
<keyword evidence="3" id="KW-0393">Immunoglobulin domain</keyword>
<feature type="domain" description="Ig-like" evidence="4">
    <location>
        <begin position="203"/>
        <end position="315"/>
    </location>
</feature>
<dbReference type="Pfam" id="PF07679">
    <property type="entry name" value="I-set"/>
    <property type="match status" value="2"/>
</dbReference>
<dbReference type="InterPro" id="IPR050958">
    <property type="entry name" value="Cell_Adh-Cytoskel_Orgn"/>
</dbReference>
<dbReference type="InterPro" id="IPR013098">
    <property type="entry name" value="Ig_I-set"/>
</dbReference>
<keyword evidence="2" id="KW-1015">Disulfide bond</keyword>
<dbReference type="InterPro" id="IPR007110">
    <property type="entry name" value="Ig-like_dom"/>
</dbReference>
<dbReference type="GO" id="GO:0005886">
    <property type="term" value="C:plasma membrane"/>
    <property type="evidence" value="ECO:0007669"/>
    <property type="project" value="TreeGrafter"/>
</dbReference>
<dbReference type="PANTHER" id="PTHR45080">
    <property type="entry name" value="CONTACTIN 5"/>
    <property type="match status" value="1"/>
</dbReference>
<evidence type="ECO:0000256" key="2">
    <source>
        <dbReference type="ARBA" id="ARBA00023157"/>
    </source>
</evidence>
<feature type="domain" description="Ig-like" evidence="4">
    <location>
        <begin position="7"/>
        <end position="98"/>
    </location>
</feature>
<organism evidence="5 6">
    <name type="scientific">Caligus rogercresseyi</name>
    <name type="common">Sea louse</name>
    <dbReference type="NCBI Taxonomy" id="217165"/>
    <lineage>
        <taxon>Eukaryota</taxon>
        <taxon>Metazoa</taxon>
        <taxon>Ecdysozoa</taxon>
        <taxon>Arthropoda</taxon>
        <taxon>Crustacea</taxon>
        <taxon>Multicrustacea</taxon>
        <taxon>Hexanauplia</taxon>
        <taxon>Copepoda</taxon>
        <taxon>Siphonostomatoida</taxon>
        <taxon>Caligidae</taxon>
        <taxon>Caligus</taxon>
    </lineage>
</organism>
<feature type="non-terminal residue" evidence="5">
    <location>
        <position position="360"/>
    </location>
</feature>
<dbReference type="EMBL" id="CP045900">
    <property type="protein sequence ID" value="QQP41859.1"/>
    <property type="molecule type" value="Genomic_DNA"/>
</dbReference>
<name>A0A7T8K130_CALRO</name>
<dbReference type="InterPro" id="IPR036179">
    <property type="entry name" value="Ig-like_dom_sf"/>
</dbReference>
<dbReference type="SMART" id="SM00408">
    <property type="entry name" value="IGc2"/>
    <property type="match status" value="3"/>
</dbReference>
<protein>
    <recommendedName>
        <fullName evidence="4">Ig-like domain-containing protein</fullName>
    </recommendedName>
</protein>
<dbReference type="PROSITE" id="PS50835">
    <property type="entry name" value="IG_LIKE"/>
    <property type="match status" value="2"/>
</dbReference>
<feature type="non-terminal residue" evidence="5">
    <location>
        <position position="1"/>
    </location>
</feature>
<proteinExistence type="predicted"/>
<dbReference type="InterPro" id="IPR003599">
    <property type="entry name" value="Ig_sub"/>
</dbReference>
<evidence type="ECO:0000256" key="1">
    <source>
        <dbReference type="ARBA" id="ARBA00022729"/>
    </source>
</evidence>
<dbReference type="AlphaFoldDB" id="A0A7T8K130"/>
<keyword evidence="1" id="KW-0732">Signal</keyword>
<evidence type="ECO:0000259" key="4">
    <source>
        <dbReference type="PROSITE" id="PS50835"/>
    </source>
</evidence>
<gene>
    <name evidence="5" type="ORF">FKW44_016350</name>
</gene>
<dbReference type="InterPro" id="IPR013783">
    <property type="entry name" value="Ig-like_fold"/>
</dbReference>
<reference evidence="6" key="1">
    <citation type="submission" date="2021-01" db="EMBL/GenBank/DDBJ databases">
        <title>Caligus Genome Assembly.</title>
        <authorList>
            <person name="Gallardo-Escarate C."/>
        </authorList>
    </citation>
    <scope>NUCLEOTIDE SEQUENCE [LARGE SCALE GENOMIC DNA]</scope>
</reference>
<evidence type="ECO:0000313" key="6">
    <source>
        <dbReference type="Proteomes" id="UP000595437"/>
    </source>
</evidence>
<dbReference type="OrthoDB" id="504170at2759"/>
<dbReference type="SMART" id="SM00409">
    <property type="entry name" value="IG"/>
    <property type="match status" value="3"/>
</dbReference>
<sequence>QIDGTAPTFSEKPTIKQDENGKTLIFHCAIVADPTPSITWYHNGVKVQDDVKFQIVNKVNNEFTVDCSLFLKNVTVEDAGKYKVTARNDLGESNATISLNFDSDEAPIPSGSVKPTFTERPSKIIFECRLVGEPKPDVVCFLMEESEKLYWICRLEISKIEARDAGTYKAVARNSQGEGSATINLTFEESVGSVPKVPDGIPPRFPKKPTIRQEGDNLVMECFLEANPLPEIIWYRGDKVNPDSFLRKFIKSLFSFLILQSITENSRLSYEYRNVKKNKYILSLTIKNPTLQDGGLYRCNAFNQFGDSNANIDLNFETGDANAPGVAKESMDVDGLAPTFVEKPKIVPNESGSLVTMMFK</sequence>
<evidence type="ECO:0000313" key="5">
    <source>
        <dbReference type="EMBL" id="QQP41859.1"/>
    </source>
</evidence>
<dbReference type="GO" id="GO:0007156">
    <property type="term" value="P:homophilic cell adhesion via plasma membrane adhesion molecules"/>
    <property type="evidence" value="ECO:0007669"/>
    <property type="project" value="TreeGrafter"/>
</dbReference>
<accession>A0A7T8K130</accession>
<dbReference type="PANTHER" id="PTHR45080:SF8">
    <property type="entry name" value="IG-LIKE DOMAIN-CONTAINING PROTEIN"/>
    <property type="match status" value="1"/>
</dbReference>
<dbReference type="SUPFAM" id="SSF48726">
    <property type="entry name" value="Immunoglobulin"/>
    <property type="match status" value="3"/>
</dbReference>
<dbReference type="Pfam" id="PF13927">
    <property type="entry name" value="Ig_3"/>
    <property type="match status" value="1"/>
</dbReference>
<evidence type="ECO:0000256" key="3">
    <source>
        <dbReference type="ARBA" id="ARBA00023319"/>
    </source>
</evidence>
<dbReference type="FunFam" id="2.60.40.10:FF:000097">
    <property type="entry name" value="Bent, isoform F"/>
    <property type="match status" value="1"/>
</dbReference>
<dbReference type="Proteomes" id="UP000595437">
    <property type="component" value="Chromosome 11"/>
</dbReference>
<dbReference type="Gene3D" id="2.60.40.10">
    <property type="entry name" value="Immunoglobulins"/>
    <property type="match status" value="3"/>
</dbReference>